<keyword evidence="2" id="KW-1185">Reference proteome</keyword>
<dbReference type="Proteomes" id="UP001302745">
    <property type="component" value="Unassembled WGS sequence"/>
</dbReference>
<reference evidence="1" key="2">
    <citation type="submission" date="2023-05" db="EMBL/GenBank/DDBJ databases">
        <authorList>
            <consortium name="Lawrence Berkeley National Laboratory"/>
            <person name="Steindorff A."/>
            <person name="Hensen N."/>
            <person name="Bonometti L."/>
            <person name="Westerberg I."/>
            <person name="Brannstrom I.O."/>
            <person name="Guillou S."/>
            <person name="Cros-Aarteil S."/>
            <person name="Calhoun S."/>
            <person name="Haridas S."/>
            <person name="Kuo A."/>
            <person name="Mondo S."/>
            <person name="Pangilinan J."/>
            <person name="Riley R."/>
            <person name="Labutti K."/>
            <person name="Andreopoulos B."/>
            <person name="Lipzen A."/>
            <person name="Chen C."/>
            <person name="Yanf M."/>
            <person name="Daum C."/>
            <person name="Ng V."/>
            <person name="Clum A."/>
            <person name="Ohm R."/>
            <person name="Martin F."/>
            <person name="Silar P."/>
            <person name="Natvig D."/>
            <person name="Lalanne C."/>
            <person name="Gautier V."/>
            <person name="Ament-Velasquez S.L."/>
            <person name="Kruys A."/>
            <person name="Hutchinson M.I."/>
            <person name="Powell A.J."/>
            <person name="Barry K."/>
            <person name="Miller A.N."/>
            <person name="Grigoriev I.V."/>
            <person name="Debuchy R."/>
            <person name="Gladieux P."/>
            <person name="Thoren M.H."/>
            <person name="Johannesson H."/>
        </authorList>
    </citation>
    <scope>NUCLEOTIDE SEQUENCE</scope>
    <source>
        <strain evidence="1">CBS 538.74</strain>
    </source>
</reference>
<gene>
    <name evidence="1" type="ORF">C8A00DRAFT_16476</name>
</gene>
<protein>
    <submittedName>
        <fullName evidence="1">Uncharacterized protein</fullName>
    </submittedName>
</protein>
<organism evidence="1 2">
    <name type="scientific">Chaetomidium leptoderma</name>
    <dbReference type="NCBI Taxonomy" id="669021"/>
    <lineage>
        <taxon>Eukaryota</taxon>
        <taxon>Fungi</taxon>
        <taxon>Dikarya</taxon>
        <taxon>Ascomycota</taxon>
        <taxon>Pezizomycotina</taxon>
        <taxon>Sordariomycetes</taxon>
        <taxon>Sordariomycetidae</taxon>
        <taxon>Sordariales</taxon>
        <taxon>Chaetomiaceae</taxon>
        <taxon>Chaetomidium</taxon>
    </lineage>
</organism>
<sequence>MIASKSRTLASVSPQCALKHASARLSPRATPAKQVRFVNTDEELGGVPPAPQPNPVNWKAGTITAISILLASWWMLSSKSRKARS</sequence>
<reference evidence="1" key="1">
    <citation type="journal article" date="2023" name="Mol. Phylogenet. Evol.">
        <title>Genome-scale phylogeny and comparative genomics of the fungal order Sordariales.</title>
        <authorList>
            <person name="Hensen N."/>
            <person name="Bonometti L."/>
            <person name="Westerberg I."/>
            <person name="Brannstrom I.O."/>
            <person name="Guillou S."/>
            <person name="Cros-Aarteil S."/>
            <person name="Calhoun S."/>
            <person name="Haridas S."/>
            <person name="Kuo A."/>
            <person name="Mondo S."/>
            <person name="Pangilinan J."/>
            <person name="Riley R."/>
            <person name="LaButti K."/>
            <person name="Andreopoulos B."/>
            <person name="Lipzen A."/>
            <person name="Chen C."/>
            <person name="Yan M."/>
            <person name="Daum C."/>
            <person name="Ng V."/>
            <person name="Clum A."/>
            <person name="Steindorff A."/>
            <person name="Ohm R.A."/>
            <person name="Martin F."/>
            <person name="Silar P."/>
            <person name="Natvig D.O."/>
            <person name="Lalanne C."/>
            <person name="Gautier V."/>
            <person name="Ament-Velasquez S.L."/>
            <person name="Kruys A."/>
            <person name="Hutchinson M.I."/>
            <person name="Powell A.J."/>
            <person name="Barry K."/>
            <person name="Miller A.N."/>
            <person name="Grigoriev I.V."/>
            <person name="Debuchy R."/>
            <person name="Gladieux P."/>
            <person name="Hiltunen Thoren M."/>
            <person name="Johannesson H."/>
        </authorList>
    </citation>
    <scope>NUCLEOTIDE SEQUENCE</scope>
    <source>
        <strain evidence="1">CBS 538.74</strain>
    </source>
</reference>
<name>A0AAN6ZV81_9PEZI</name>
<comment type="caution">
    <text evidence="1">The sequence shown here is derived from an EMBL/GenBank/DDBJ whole genome shotgun (WGS) entry which is preliminary data.</text>
</comment>
<evidence type="ECO:0000313" key="2">
    <source>
        <dbReference type="Proteomes" id="UP001302745"/>
    </source>
</evidence>
<evidence type="ECO:0000313" key="1">
    <source>
        <dbReference type="EMBL" id="KAK4152167.1"/>
    </source>
</evidence>
<dbReference type="AlphaFoldDB" id="A0AAN6ZV81"/>
<dbReference type="EMBL" id="MU856984">
    <property type="protein sequence ID" value="KAK4152167.1"/>
    <property type="molecule type" value="Genomic_DNA"/>
</dbReference>
<accession>A0AAN6ZV81</accession>
<proteinExistence type="predicted"/>